<keyword evidence="1" id="KW-0812">Transmembrane</keyword>
<feature type="transmembrane region" description="Helical" evidence="1">
    <location>
        <begin position="12"/>
        <end position="30"/>
    </location>
</feature>
<keyword evidence="1" id="KW-1133">Transmembrane helix</keyword>
<gene>
    <name evidence="2" type="ordered locus">Arcve_0676</name>
</gene>
<name>F2KR59_ARCVS</name>
<reference evidence="2 3" key="1">
    <citation type="submission" date="2011-03" db="EMBL/GenBank/DDBJ databases">
        <title>The complete genome of Archaeoglobus veneficus SNP6.</title>
        <authorList>
            <consortium name="US DOE Joint Genome Institute (JGI-PGF)"/>
            <person name="Lucas S."/>
            <person name="Copeland A."/>
            <person name="Lapidus A."/>
            <person name="Bruce D."/>
            <person name="Goodwin L."/>
            <person name="Pitluck S."/>
            <person name="Kyrpides N."/>
            <person name="Mavromatis K."/>
            <person name="Pagani I."/>
            <person name="Ivanova N."/>
            <person name="Mikhailova N."/>
            <person name="Lu M."/>
            <person name="Detter J.C."/>
            <person name="Tapia R."/>
            <person name="Han C."/>
            <person name="Land M."/>
            <person name="Hauser L."/>
            <person name="Markowitz V."/>
            <person name="Cheng J.-F."/>
            <person name="Hugenholtz P."/>
            <person name="Woyke T."/>
            <person name="Wu D."/>
            <person name="Spring S."/>
            <person name="Brambilla E."/>
            <person name="Klenk H.-P."/>
            <person name="Eisen J.A."/>
        </authorList>
    </citation>
    <scope>NUCLEOTIDE SEQUENCE [LARGE SCALE GENOMIC DNA]</scope>
    <source>
        <strain evidence="3">SNP6</strain>
    </source>
</reference>
<dbReference type="KEGG" id="ave:Arcve_0676"/>
<accession>F2KR59</accession>
<dbReference type="EMBL" id="CP002588">
    <property type="protein sequence ID" value="AEA46696.1"/>
    <property type="molecule type" value="Genomic_DNA"/>
</dbReference>
<organism evidence="2 3">
    <name type="scientific">Archaeoglobus veneficus (strain DSM 11195 / SNP6)</name>
    <dbReference type="NCBI Taxonomy" id="693661"/>
    <lineage>
        <taxon>Archaea</taxon>
        <taxon>Methanobacteriati</taxon>
        <taxon>Methanobacteriota</taxon>
        <taxon>Archaeoglobi</taxon>
        <taxon>Archaeoglobales</taxon>
        <taxon>Archaeoglobaceae</taxon>
        <taxon>Archaeoglobus</taxon>
    </lineage>
</organism>
<keyword evidence="1" id="KW-0472">Membrane</keyword>
<evidence type="ECO:0000256" key="1">
    <source>
        <dbReference type="SAM" id="Phobius"/>
    </source>
</evidence>
<keyword evidence="3" id="KW-1185">Reference proteome</keyword>
<dbReference type="AlphaFoldDB" id="F2KR59"/>
<dbReference type="Proteomes" id="UP000008136">
    <property type="component" value="Chromosome"/>
</dbReference>
<proteinExistence type="predicted"/>
<sequence>MISKLKSMVEMKALELAIVAAALAVAYLLGRK</sequence>
<evidence type="ECO:0000313" key="3">
    <source>
        <dbReference type="Proteomes" id="UP000008136"/>
    </source>
</evidence>
<protein>
    <submittedName>
        <fullName evidence="2">Uncharacterized protein</fullName>
    </submittedName>
</protein>
<evidence type="ECO:0000313" key="2">
    <source>
        <dbReference type="EMBL" id="AEA46696.1"/>
    </source>
</evidence>
<dbReference type="HOGENOM" id="CLU_3387392_0_0_2"/>